<evidence type="ECO:0000313" key="3">
    <source>
        <dbReference type="EMBL" id="WGH79823.1"/>
    </source>
</evidence>
<dbReference type="EMBL" id="CP122537">
    <property type="protein sequence ID" value="WGH79823.1"/>
    <property type="molecule type" value="Genomic_DNA"/>
</dbReference>
<feature type="domain" description="SGNH hydrolase-type esterase" evidence="2">
    <location>
        <begin position="26"/>
        <end position="206"/>
    </location>
</feature>
<reference evidence="3 4" key="1">
    <citation type="submission" date="2023-04" db="EMBL/GenBank/DDBJ databases">
        <title>Jannaschia ovalis sp. nov., a marine bacterium isolated from sea tidal flat.</title>
        <authorList>
            <person name="Kwon D.Y."/>
            <person name="Kim J.-J."/>
        </authorList>
    </citation>
    <scope>NUCLEOTIDE SEQUENCE [LARGE SCALE GENOMIC DNA]</scope>
    <source>
        <strain evidence="3 4">GRR-S6-38</strain>
    </source>
</reference>
<dbReference type="Proteomes" id="UP001243420">
    <property type="component" value="Chromosome"/>
</dbReference>
<dbReference type="InterPro" id="IPR013830">
    <property type="entry name" value="SGNH_hydro"/>
</dbReference>
<evidence type="ECO:0000256" key="1">
    <source>
        <dbReference type="SAM" id="SignalP"/>
    </source>
</evidence>
<keyword evidence="1" id="KW-0732">Signal</keyword>
<feature type="chain" id="PRO_5046448241" evidence="1">
    <location>
        <begin position="18"/>
        <end position="222"/>
    </location>
</feature>
<dbReference type="SUPFAM" id="SSF52266">
    <property type="entry name" value="SGNH hydrolase"/>
    <property type="match status" value="1"/>
</dbReference>
<protein>
    <submittedName>
        <fullName evidence="3">SGNH/GDSL hydrolase family protein</fullName>
    </submittedName>
</protein>
<dbReference type="Gene3D" id="3.40.50.1110">
    <property type="entry name" value="SGNH hydrolase"/>
    <property type="match status" value="1"/>
</dbReference>
<dbReference type="Pfam" id="PF13472">
    <property type="entry name" value="Lipase_GDSL_2"/>
    <property type="match status" value="1"/>
</dbReference>
<feature type="signal peptide" evidence="1">
    <location>
        <begin position="1"/>
        <end position="17"/>
    </location>
</feature>
<name>A0ABY8LES9_9RHOB</name>
<organism evidence="3 4">
    <name type="scientific">Jannaschia ovalis</name>
    <dbReference type="NCBI Taxonomy" id="3038773"/>
    <lineage>
        <taxon>Bacteria</taxon>
        <taxon>Pseudomonadati</taxon>
        <taxon>Pseudomonadota</taxon>
        <taxon>Alphaproteobacteria</taxon>
        <taxon>Rhodobacterales</taxon>
        <taxon>Roseobacteraceae</taxon>
        <taxon>Jannaschia</taxon>
    </lineage>
</organism>
<dbReference type="InterPro" id="IPR036514">
    <property type="entry name" value="SGNH_hydro_sf"/>
</dbReference>
<keyword evidence="4" id="KW-1185">Reference proteome</keyword>
<dbReference type="GO" id="GO:0016787">
    <property type="term" value="F:hydrolase activity"/>
    <property type="evidence" value="ECO:0007669"/>
    <property type="project" value="UniProtKB-KW"/>
</dbReference>
<gene>
    <name evidence="3" type="ORF">P8627_06055</name>
</gene>
<evidence type="ECO:0000259" key="2">
    <source>
        <dbReference type="Pfam" id="PF13472"/>
    </source>
</evidence>
<proteinExistence type="predicted"/>
<dbReference type="CDD" id="cd00229">
    <property type="entry name" value="SGNH_hydrolase"/>
    <property type="match status" value="1"/>
</dbReference>
<evidence type="ECO:0000313" key="4">
    <source>
        <dbReference type="Proteomes" id="UP001243420"/>
    </source>
</evidence>
<keyword evidence="3" id="KW-0378">Hydrolase</keyword>
<accession>A0ABY8LES9</accession>
<sequence>MRIALLLPLLLSACVAASPREGAILAIGDSVMAWNGWQGIPEVTAAALGRPVTDRSQSLARISNGSGVAAALGFDISRQFRGGDWDWVILTGGGNDIRDVCATPEIGAARDALVGPDLTGEIPRLIARIRATGAKVGIVGYYDGAEASPTGFTPCQPEFTIMNERFARLAAGDPGLVFLDAGEVIDPGDRTLYAPDLVHPSPSGSARIGRALAARMQAAEAR</sequence>
<dbReference type="RefSeq" id="WP_279966792.1">
    <property type="nucleotide sequence ID" value="NZ_CP122537.1"/>
</dbReference>